<dbReference type="AlphaFoldDB" id="A0A9R0RZG4"/>
<proteinExistence type="predicted"/>
<reference evidence="2 3" key="1">
    <citation type="submission" date="2017-09" db="EMBL/GenBank/DDBJ databases">
        <authorList>
            <consortium name="International Durum Wheat Genome Sequencing Consortium (IDWGSC)"/>
            <person name="Milanesi L."/>
        </authorList>
    </citation>
    <scope>NUCLEOTIDE SEQUENCE [LARGE SCALE GENOMIC DNA]</scope>
    <source>
        <strain evidence="3">cv. Svevo</strain>
    </source>
</reference>
<dbReference type="PANTHER" id="PTHR47993">
    <property type="entry name" value="OS09G0372900 PROTEIN-RELATED"/>
    <property type="match status" value="1"/>
</dbReference>
<sequence>MADPLQRSLPDEISIWEILVRLPPKALLRCRAVCRAWRSATSTRDFLLAHHGHQLTLPLLYGCTNLGVQGEVLDIIPFDHRPGLVAADQLQSVARLGLGLSYPCVEASCDGLLLLSLGRRDFFVCNPATRQYAPLQQIYAYVLLGMYPHSPTGEYRLLLYWDEDLIYPDLAPGTQDGSYVFTIGSGEPPRYTGYPDSGILMFSNSILFHGSLHWHIDKDASTSNMIMLFDTTSESFRQMRAPVVPSHASLFEMDGMLGMSSFNHAATTIDILMSQDYDSEAWALKYRVDLPVTDLTAQFGKFTETWNLVVTCWNGDVLMLIKFEWSVHIHRTASTTDNVPVQIIESYTEKYHYKLRWNTGKYRVKSLLIIHLIDAQRDHITHTRGGFEIKRQRKQK</sequence>
<dbReference type="OMA" id="HITHTRG"/>
<dbReference type="CDD" id="cd22157">
    <property type="entry name" value="F-box_AtFBW1-like"/>
    <property type="match status" value="1"/>
</dbReference>
<dbReference type="InterPro" id="IPR013187">
    <property type="entry name" value="F-box-assoc_dom_typ3"/>
</dbReference>
<dbReference type="Pfam" id="PF08268">
    <property type="entry name" value="FBA_3"/>
    <property type="match status" value="1"/>
</dbReference>
<dbReference type="InterPro" id="IPR050233">
    <property type="entry name" value="A_thaliana_F-box"/>
</dbReference>
<dbReference type="NCBIfam" id="TIGR01640">
    <property type="entry name" value="F_box_assoc_1"/>
    <property type="match status" value="1"/>
</dbReference>
<dbReference type="SUPFAM" id="SSF81383">
    <property type="entry name" value="F-box domain"/>
    <property type="match status" value="1"/>
</dbReference>
<protein>
    <recommendedName>
        <fullName evidence="1">F-box domain-containing protein</fullName>
    </recommendedName>
</protein>
<dbReference type="PANTHER" id="PTHR47993:SF200">
    <property type="entry name" value="GENOME ASSEMBLY, CHROMOSOME: II"/>
    <property type="match status" value="1"/>
</dbReference>
<dbReference type="Proteomes" id="UP000324705">
    <property type="component" value="Chromosome 3A"/>
</dbReference>
<dbReference type="Pfam" id="PF12937">
    <property type="entry name" value="F-box-like"/>
    <property type="match status" value="1"/>
</dbReference>
<dbReference type="Gramene" id="TRITD3Av1G260130.1">
    <property type="protein sequence ID" value="TRITD3Av1G260130.1"/>
    <property type="gene ID" value="TRITD3Av1G260130"/>
</dbReference>
<name>A0A9R0RZG4_TRITD</name>
<organism evidence="2 3">
    <name type="scientific">Triticum turgidum subsp. durum</name>
    <name type="common">Durum wheat</name>
    <name type="synonym">Triticum durum</name>
    <dbReference type="NCBI Taxonomy" id="4567"/>
    <lineage>
        <taxon>Eukaryota</taxon>
        <taxon>Viridiplantae</taxon>
        <taxon>Streptophyta</taxon>
        <taxon>Embryophyta</taxon>
        <taxon>Tracheophyta</taxon>
        <taxon>Spermatophyta</taxon>
        <taxon>Magnoliopsida</taxon>
        <taxon>Liliopsida</taxon>
        <taxon>Poales</taxon>
        <taxon>Poaceae</taxon>
        <taxon>BOP clade</taxon>
        <taxon>Pooideae</taxon>
        <taxon>Triticodae</taxon>
        <taxon>Triticeae</taxon>
        <taxon>Triticinae</taxon>
        <taxon>Triticum</taxon>
    </lineage>
</organism>
<gene>
    <name evidence="2" type="ORF">TRITD_3Av1G260130</name>
</gene>
<dbReference type="InterPro" id="IPR017451">
    <property type="entry name" value="F-box-assoc_interact_dom"/>
</dbReference>
<dbReference type="EMBL" id="LT934115">
    <property type="protein sequence ID" value="VAH68729.1"/>
    <property type="molecule type" value="Genomic_DNA"/>
</dbReference>
<feature type="domain" description="F-box" evidence="1">
    <location>
        <begin position="9"/>
        <end position="50"/>
    </location>
</feature>
<keyword evidence="3" id="KW-1185">Reference proteome</keyword>
<dbReference type="InterPro" id="IPR001810">
    <property type="entry name" value="F-box_dom"/>
</dbReference>
<dbReference type="InterPro" id="IPR036047">
    <property type="entry name" value="F-box-like_dom_sf"/>
</dbReference>
<dbReference type="SMART" id="SM00256">
    <property type="entry name" value="FBOX"/>
    <property type="match status" value="1"/>
</dbReference>
<evidence type="ECO:0000313" key="2">
    <source>
        <dbReference type="EMBL" id="VAH68729.1"/>
    </source>
</evidence>
<dbReference type="Gene3D" id="1.20.1280.50">
    <property type="match status" value="1"/>
</dbReference>
<evidence type="ECO:0000313" key="3">
    <source>
        <dbReference type="Proteomes" id="UP000324705"/>
    </source>
</evidence>
<evidence type="ECO:0000259" key="1">
    <source>
        <dbReference type="SMART" id="SM00256"/>
    </source>
</evidence>
<accession>A0A9R0RZG4</accession>